<dbReference type="SUPFAM" id="SSF53335">
    <property type="entry name" value="S-adenosyl-L-methionine-dependent methyltransferases"/>
    <property type="match status" value="1"/>
</dbReference>
<organism evidence="1 2">
    <name type="scientific">Paenibacillus thalictri</name>
    <dbReference type="NCBI Taxonomy" id="2527873"/>
    <lineage>
        <taxon>Bacteria</taxon>
        <taxon>Bacillati</taxon>
        <taxon>Bacillota</taxon>
        <taxon>Bacilli</taxon>
        <taxon>Bacillales</taxon>
        <taxon>Paenibacillaceae</taxon>
        <taxon>Paenibacillus</taxon>
    </lineage>
</organism>
<dbReference type="Proteomes" id="UP000293142">
    <property type="component" value="Unassembled WGS sequence"/>
</dbReference>
<dbReference type="InterPro" id="IPR008884">
    <property type="entry name" value="TylF_MeTrfase"/>
</dbReference>
<accession>A0A4Q9DLQ2</accession>
<dbReference type="OrthoDB" id="149130at2"/>
<dbReference type="PANTHER" id="PTHR40036">
    <property type="entry name" value="MACROCIN O-METHYLTRANSFERASE"/>
    <property type="match status" value="1"/>
</dbReference>
<dbReference type="AlphaFoldDB" id="A0A4Q9DLQ2"/>
<dbReference type="RefSeq" id="WP_131016722.1">
    <property type="nucleotide sequence ID" value="NZ_SIRE01000022.1"/>
</dbReference>
<dbReference type="GO" id="GO:0032259">
    <property type="term" value="P:methylation"/>
    <property type="evidence" value="ECO:0007669"/>
    <property type="project" value="UniProtKB-KW"/>
</dbReference>
<sequence length="228" mass="26697">MPQPDLEIKFNHFEKYVRRQNLSRFIAKYELFKLQMNIKGCILECGVHHGAGLMAWAKISSALEPYALDRRIFGFDTFEGFPDIQEKDMSQESQTNNSLKKGGFDTGYNIYDELQELIVEYNENRFLNQFEKVFLIKGDANETIPQFVKDNPYLLISLLFLDFDLYEPTKTALEYFLPRMSKGSILAFDEINNPWWPGETQALLEALDLKKYVINRFPFDPNISYIIL</sequence>
<reference evidence="1 2" key="1">
    <citation type="submission" date="2019-02" db="EMBL/GenBank/DDBJ databases">
        <title>Paenibacillus sp. nov., isolated from surface-sterilized tissue of Thalictrum simplex L.</title>
        <authorList>
            <person name="Tuo L."/>
        </authorList>
    </citation>
    <scope>NUCLEOTIDE SEQUENCE [LARGE SCALE GENOMIC DNA]</scope>
    <source>
        <strain evidence="1 2">N2SHLJ1</strain>
    </source>
</reference>
<name>A0A4Q9DLQ2_9BACL</name>
<keyword evidence="1" id="KW-0808">Transferase</keyword>
<dbReference type="Pfam" id="PF05711">
    <property type="entry name" value="TylF"/>
    <property type="match status" value="1"/>
</dbReference>
<dbReference type="PANTHER" id="PTHR40036:SF1">
    <property type="entry name" value="MACROCIN O-METHYLTRANSFERASE"/>
    <property type="match status" value="1"/>
</dbReference>
<protein>
    <submittedName>
        <fullName evidence="1">Class I SAM-dependent methyltransferase</fullName>
    </submittedName>
</protein>
<dbReference type="Gene3D" id="3.40.50.150">
    <property type="entry name" value="Vaccinia Virus protein VP39"/>
    <property type="match status" value="1"/>
</dbReference>
<keyword evidence="2" id="KW-1185">Reference proteome</keyword>
<proteinExistence type="predicted"/>
<evidence type="ECO:0000313" key="1">
    <source>
        <dbReference type="EMBL" id="TBL73003.1"/>
    </source>
</evidence>
<keyword evidence="1" id="KW-0489">Methyltransferase</keyword>
<dbReference type="EMBL" id="SIRE01000022">
    <property type="protein sequence ID" value="TBL73003.1"/>
    <property type="molecule type" value="Genomic_DNA"/>
</dbReference>
<comment type="caution">
    <text evidence="1">The sequence shown here is derived from an EMBL/GenBank/DDBJ whole genome shotgun (WGS) entry which is preliminary data.</text>
</comment>
<gene>
    <name evidence="1" type="ORF">EYB31_27640</name>
</gene>
<evidence type="ECO:0000313" key="2">
    <source>
        <dbReference type="Proteomes" id="UP000293142"/>
    </source>
</evidence>
<dbReference type="InterPro" id="IPR029063">
    <property type="entry name" value="SAM-dependent_MTases_sf"/>
</dbReference>
<dbReference type="GO" id="GO:0008168">
    <property type="term" value="F:methyltransferase activity"/>
    <property type="evidence" value="ECO:0007669"/>
    <property type="project" value="UniProtKB-KW"/>
</dbReference>